<evidence type="ECO:0000256" key="8">
    <source>
        <dbReference type="ARBA" id="ARBA00031155"/>
    </source>
</evidence>
<gene>
    <name evidence="10" type="ORF">MU0050_002840</name>
</gene>
<proteinExistence type="inferred from homology"/>
<evidence type="ECO:0000256" key="7">
    <source>
        <dbReference type="ARBA" id="ARBA00023033"/>
    </source>
</evidence>
<keyword evidence="5" id="KW-0288">FMN</keyword>
<accession>A0ABN9NZZ5</accession>
<evidence type="ECO:0000256" key="6">
    <source>
        <dbReference type="ARBA" id="ARBA00023002"/>
    </source>
</evidence>
<dbReference type="EMBL" id="OY726395">
    <property type="protein sequence ID" value="CAJ1583831.1"/>
    <property type="molecule type" value="Genomic_DNA"/>
</dbReference>
<keyword evidence="3" id="KW-0216">Detoxification</keyword>
<dbReference type="InterPro" id="IPR004136">
    <property type="entry name" value="NMO"/>
</dbReference>
<evidence type="ECO:0000256" key="5">
    <source>
        <dbReference type="ARBA" id="ARBA00022643"/>
    </source>
</evidence>
<dbReference type="PANTHER" id="PTHR42747">
    <property type="entry name" value="NITRONATE MONOOXYGENASE-RELATED"/>
    <property type="match status" value="1"/>
</dbReference>
<evidence type="ECO:0000256" key="3">
    <source>
        <dbReference type="ARBA" id="ARBA00022575"/>
    </source>
</evidence>
<name>A0ABN9NZZ5_9MYCO</name>
<dbReference type="PANTHER" id="PTHR42747:SF3">
    <property type="entry name" value="NITRONATE MONOOXYGENASE-RELATED"/>
    <property type="match status" value="1"/>
</dbReference>
<dbReference type="RefSeq" id="WP_316510244.1">
    <property type="nucleotide sequence ID" value="NZ_OY726395.1"/>
</dbReference>
<evidence type="ECO:0000313" key="10">
    <source>
        <dbReference type="EMBL" id="CAJ1583831.1"/>
    </source>
</evidence>
<evidence type="ECO:0000256" key="2">
    <source>
        <dbReference type="ARBA" id="ARBA00009881"/>
    </source>
</evidence>
<keyword evidence="4" id="KW-0285">Flavoprotein</keyword>
<comment type="catalytic activity">
    <reaction evidence="9">
        <text>3 propionate 3-nitronate + 3 O2 + H2O = 3 3-oxopropanoate + 2 nitrate + nitrite + H2O2 + 3 H(+)</text>
        <dbReference type="Rhea" id="RHEA:57332"/>
        <dbReference type="ChEBI" id="CHEBI:15377"/>
        <dbReference type="ChEBI" id="CHEBI:15378"/>
        <dbReference type="ChEBI" id="CHEBI:15379"/>
        <dbReference type="ChEBI" id="CHEBI:16240"/>
        <dbReference type="ChEBI" id="CHEBI:16301"/>
        <dbReference type="ChEBI" id="CHEBI:17632"/>
        <dbReference type="ChEBI" id="CHEBI:33190"/>
        <dbReference type="ChEBI" id="CHEBI:136067"/>
    </reaction>
</comment>
<keyword evidence="11" id="KW-1185">Reference proteome</keyword>
<dbReference type="Proteomes" id="UP001190466">
    <property type="component" value="Chromosome"/>
</dbReference>
<comment type="cofactor">
    <cofactor evidence="1">
        <name>FMN</name>
        <dbReference type="ChEBI" id="CHEBI:58210"/>
    </cofactor>
</comment>
<dbReference type="CDD" id="cd04730">
    <property type="entry name" value="NPD_like"/>
    <property type="match status" value="1"/>
</dbReference>
<organism evidence="10 11">
    <name type="scientific">[Mycobacterium] wendilense</name>
    <dbReference type="NCBI Taxonomy" id="3064284"/>
    <lineage>
        <taxon>Bacteria</taxon>
        <taxon>Bacillati</taxon>
        <taxon>Actinomycetota</taxon>
        <taxon>Actinomycetes</taxon>
        <taxon>Mycobacteriales</taxon>
        <taxon>Mycobacteriaceae</taxon>
        <taxon>Mycolicibacter</taxon>
    </lineage>
</organism>
<dbReference type="GO" id="GO:0004497">
    <property type="term" value="F:monooxygenase activity"/>
    <property type="evidence" value="ECO:0007669"/>
    <property type="project" value="UniProtKB-KW"/>
</dbReference>
<reference evidence="10 11" key="1">
    <citation type="submission" date="2023-08" db="EMBL/GenBank/DDBJ databases">
        <authorList>
            <person name="Folkvardsen B D."/>
            <person name="Norman A."/>
        </authorList>
    </citation>
    <scope>NUCLEOTIDE SEQUENCE [LARGE SCALE GENOMIC DNA]</scope>
    <source>
        <strain evidence="10 11">Mu0050</strain>
    </source>
</reference>
<keyword evidence="7 10" id="KW-0503">Monooxygenase</keyword>
<evidence type="ECO:0000256" key="1">
    <source>
        <dbReference type="ARBA" id="ARBA00001917"/>
    </source>
</evidence>
<dbReference type="SUPFAM" id="SSF51412">
    <property type="entry name" value="Inosine monophosphate dehydrogenase (IMPDH)"/>
    <property type="match status" value="1"/>
</dbReference>
<dbReference type="Pfam" id="PF03060">
    <property type="entry name" value="NMO"/>
    <property type="match status" value="1"/>
</dbReference>
<keyword evidence="6" id="KW-0560">Oxidoreductase</keyword>
<dbReference type="InterPro" id="IPR013785">
    <property type="entry name" value="Aldolase_TIM"/>
</dbReference>
<evidence type="ECO:0000256" key="4">
    <source>
        <dbReference type="ARBA" id="ARBA00022630"/>
    </source>
</evidence>
<protein>
    <recommendedName>
        <fullName evidence="8">Propionate 3-nitronate monooxygenase</fullName>
    </recommendedName>
</protein>
<sequence>MSFALADLAVPLVGAPMAGGPGTPELAAAVSNAGGLGFVAAGYLSAQRLADDLRAARAAGTGPVGVNLFVPQPSVAQPAELQRYRDALVPEAVRYGVELGPARWDDDGWAEKLEAVADLRPEAVSFTFALPDRLVLQRLRELGIYTLMTVTKAAEAEAAVAQGIDALVVQGPEAGGHRGSWDPVERPAAQPLGELVAAVRRVVEVPMVAAGGLGTVAAVAAVLDRGADAAQLGTALLLSDEAGTNAVHRAALTSAQFTETAVTRVFSGRYARGLRNEFLRRFDDTAPAGYPEVHHMAAPLRRAAVAAGDPDWTNLWAGTAFATAMRGPAAAVLAALTP</sequence>
<evidence type="ECO:0000256" key="9">
    <source>
        <dbReference type="ARBA" id="ARBA00049401"/>
    </source>
</evidence>
<comment type="similarity">
    <text evidence="2">Belongs to the nitronate monooxygenase family. NMO class I subfamily.</text>
</comment>
<dbReference type="Gene3D" id="3.20.20.70">
    <property type="entry name" value="Aldolase class I"/>
    <property type="match status" value="1"/>
</dbReference>
<evidence type="ECO:0000313" key="11">
    <source>
        <dbReference type="Proteomes" id="UP001190466"/>
    </source>
</evidence>